<dbReference type="Pfam" id="PF00646">
    <property type="entry name" value="F-box"/>
    <property type="match status" value="1"/>
</dbReference>
<dbReference type="KEGG" id="zma:100384433"/>
<feature type="compositionally biased region" description="Gly residues" evidence="1">
    <location>
        <begin position="1"/>
        <end position="11"/>
    </location>
</feature>
<organism evidence="3">
    <name type="scientific">Zea mays</name>
    <name type="common">Maize</name>
    <dbReference type="NCBI Taxonomy" id="4577"/>
    <lineage>
        <taxon>Eukaryota</taxon>
        <taxon>Viridiplantae</taxon>
        <taxon>Streptophyta</taxon>
        <taxon>Embryophyta</taxon>
        <taxon>Tracheophyta</taxon>
        <taxon>Spermatophyta</taxon>
        <taxon>Magnoliopsida</taxon>
        <taxon>Liliopsida</taxon>
        <taxon>Poales</taxon>
        <taxon>Poaceae</taxon>
        <taxon>PACMAD clade</taxon>
        <taxon>Panicoideae</taxon>
        <taxon>Andropogonodae</taxon>
        <taxon>Andropogoneae</taxon>
        <taxon>Tripsacinae</taxon>
        <taxon>Zea</taxon>
    </lineage>
</organism>
<evidence type="ECO:0000259" key="2">
    <source>
        <dbReference type="Pfam" id="PF00646"/>
    </source>
</evidence>
<dbReference type="PANTHER" id="PTHR34145">
    <property type="entry name" value="OS02G0105600 PROTEIN"/>
    <property type="match status" value="1"/>
</dbReference>
<dbReference type="InterPro" id="IPR001810">
    <property type="entry name" value="F-box_dom"/>
</dbReference>
<dbReference type="OMA" id="WKSRWSH"/>
<dbReference type="OrthoDB" id="672536at2759"/>
<dbReference type="eggNOG" id="ENOG502QTMV">
    <property type="taxonomic scope" value="Eukaryota"/>
</dbReference>
<keyword evidence="5" id="KW-1185">Reference proteome</keyword>
<dbReference type="PaxDb" id="4577-GRMZM2G126920_P01"/>
<protein>
    <recommendedName>
        <fullName evidence="2">F-box domain-containing protein</fullName>
    </recommendedName>
</protein>
<sequence>MVIGPGGGSGSGAKKQRADEQGDGCEAVGADADPIPLDHSSVLPNDLRYLILTHLPLKYAIRTGALSREWHGLWKRRWSHRDPAEGEVHLRRGAGSRRELHKFEQQRRPLPPMDRFSLVVETGLRSSELRRFMRYAADRRVQDLHVETRKSIKKNENLNFHLPLSSPALVRLSLRRINISNMYYRGAQPFRALEVIQLYLVCINVCFAKMMGLCPSLLTLDLRGCVISCGAQRLFVPPTVRNVTVAECGGYSKLWLRLAPNLRSFRYSGDVRSRPFYLPLQATALADLYIRSANRLEGTSQHNADNLRFAIPKNLPGLNVLTICSNALQVASYSLPMPNDGAPFPTRNLRSLRELQLLMLDMEAVNLADLFVFLKTCRCPNLERIFVQLPAFSHVPVKGPIDEVMEEPSQDGYGFDNLVMVKVMNFNWRPTEVQLLGFLLRRASPLCELLIVSNNAMPLNLSGVPDEDLTLLLDGIDNGKITVRKSDDAEIQPCHSEDFIKF</sequence>
<dbReference type="GeneID" id="100384433"/>
<feature type="domain" description="F-box" evidence="2">
    <location>
        <begin position="43"/>
        <end position="80"/>
    </location>
</feature>
<dbReference type="Gene3D" id="3.80.10.10">
    <property type="entry name" value="Ribonuclease Inhibitor"/>
    <property type="match status" value="1"/>
</dbReference>
<dbReference type="ExpressionAtlas" id="C0PP94">
    <property type="expression patterns" value="baseline and differential"/>
</dbReference>
<reference evidence="4" key="4">
    <citation type="submission" date="2021-05" db="UniProtKB">
        <authorList>
            <consortium name="EnsemblPlants"/>
        </authorList>
    </citation>
    <scope>IDENTIFICATION</scope>
    <source>
        <strain evidence="4">cv. B73</strain>
    </source>
</reference>
<dbReference type="PANTHER" id="PTHR34145:SF65">
    <property type="entry name" value="FBD DOMAIN-CONTAINING PROTEIN"/>
    <property type="match status" value="1"/>
</dbReference>
<gene>
    <name evidence="4" type="primary">LOC100384433</name>
</gene>
<dbReference type="EMBL" id="BT070113">
    <property type="protein sequence ID" value="ACN37010.1"/>
    <property type="molecule type" value="mRNA"/>
</dbReference>
<dbReference type="Proteomes" id="UP000007305">
    <property type="component" value="Chromosome 6"/>
</dbReference>
<dbReference type="InterPro" id="IPR032675">
    <property type="entry name" value="LRR_dom_sf"/>
</dbReference>
<accession>C0PP94</accession>
<proteinExistence type="evidence at transcript level"/>
<evidence type="ECO:0000313" key="3">
    <source>
        <dbReference type="EMBL" id="ACN37010.1"/>
    </source>
</evidence>
<feature type="region of interest" description="Disordered" evidence="1">
    <location>
        <begin position="1"/>
        <end position="33"/>
    </location>
</feature>
<evidence type="ECO:0000313" key="4">
    <source>
        <dbReference type="EnsemblPlants" id="Zm00001eb273550_P001"/>
    </source>
</evidence>
<dbReference type="RefSeq" id="NP_001170441.1">
    <property type="nucleotide sequence ID" value="NM_001176970.1"/>
</dbReference>
<reference evidence="4" key="3">
    <citation type="submission" date="2019-07" db="EMBL/GenBank/DDBJ databases">
        <authorList>
            <person name="Seetharam A."/>
            <person name="Woodhouse M."/>
            <person name="Cannon E."/>
        </authorList>
    </citation>
    <scope>NUCLEOTIDE SEQUENCE [LARGE SCALE GENOMIC DNA]</scope>
    <source>
        <strain evidence="4">cv. B73</strain>
    </source>
</reference>
<dbReference type="SUPFAM" id="SSF81383">
    <property type="entry name" value="F-box domain"/>
    <property type="match status" value="1"/>
</dbReference>
<evidence type="ECO:0000256" key="1">
    <source>
        <dbReference type="SAM" id="MobiDB-lite"/>
    </source>
</evidence>
<dbReference type="AlphaFoldDB" id="C0PP94"/>
<dbReference type="InterPro" id="IPR053772">
    <property type="entry name" value="At1g61320/At1g61330-like"/>
</dbReference>
<dbReference type="InterPro" id="IPR036047">
    <property type="entry name" value="F-box-like_dom_sf"/>
</dbReference>
<dbReference type="SUPFAM" id="SSF52047">
    <property type="entry name" value="RNI-like"/>
    <property type="match status" value="1"/>
</dbReference>
<dbReference type="EnsemblPlants" id="Zm00001eb273550_T001">
    <property type="protein sequence ID" value="Zm00001eb273550_P001"/>
    <property type="gene ID" value="Zm00001eb273550"/>
</dbReference>
<reference evidence="5" key="2">
    <citation type="journal article" date="2009" name="Science">
        <title>The B73 maize genome: complexity, diversity, and dynamics.</title>
        <authorList>
            <person name="Schnable P.S."/>
            <person name="Ware D."/>
            <person name="Fulton R.S."/>
            <person name="Stein J.C."/>
            <person name="Wei F."/>
            <person name="Pasternak S."/>
            <person name="Liang C."/>
            <person name="Zhang J."/>
            <person name="Fulton L."/>
            <person name="Graves T.A."/>
            <person name="Minx P."/>
            <person name="Reily A.D."/>
            <person name="Courtney L."/>
            <person name="Kruchowski S.S."/>
            <person name="Tomlinson C."/>
            <person name="Strong C."/>
            <person name="Delehaunty K."/>
            <person name="Fronick C."/>
            <person name="Courtney B."/>
            <person name="Rock S.M."/>
            <person name="Belter E."/>
            <person name="Du F."/>
            <person name="Kim K."/>
            <person name="Abbott R.M."/>
            <person name="Cotton M."/>
            <person name="Levy A."/>
            <person name="Marchetto P."/>
            <person name="Ochoa K."/>
            <person name="Jackson S.M."/>
            <person name="Gillam B."/>
            <person name="Chen W."/>
            <person name="Yan L."/>
            <person name="Higginbotham J."/>
            <person name="Cardenas M."/>
            <person name="Waligorski J."/>
            <person name="Applebaum E."/>
            <person name="Phelps L."/>
            <person name="Falcone J."/>
            <person name="Kanchi K."/>
            <person name="Thane T."/>
            <person name="Scimone A."/>
            <person name="Thane N."/>
            <person name="Henke J."/>
            <person name="Wang T."/>
            <person name="Ruppert J."/>
            <person name="Shah N."/>
            <person name="Rotter K."/>
            <person name="Hodges J."/>
            <person name="Ingenthron E."/>
            <person name="Cordes M."/>
            <person name="Kohlberg S."/>
            <person name="Sgro J."/>
            <person name="Delgado B."/>
            <person name="Mead K."/>
            <person name="Chinwalla A."/>
            <person name="Leonard S."/>
            <person name="Crouse K."/>
            <person name="Collura K."/>
            <person name="Kudrna D."/>
            <person name="Currie J."/>
            <person name="He R."/>
            <person name="Angelova A."/>
            <person name="Rajasekar S."/>
            <person name="Mueller T."/>
            <person name="Lomeli R."/>
            <person name="Scara G."/>
            <person name="Ko A."/>
            <person name="Delaney K."/>
            <person name="Wissotski M."/>
            <person name="Lopez G."/>
            <person name="Campos D."/>
            <person name="Braidotti M."/>
            <person name="Ashley E."/>
            <person name="Golser W."/>
            <person name="Kim H."/>
            <person name="Lee S."/>
            <person name="Lin J."/>
            <person name="Dujmic Z."/>
            <person name="Kim W."/>
            <person name="Talag J."/>
            <person name="Zuccolo A."/>
            <person name="Fan C."/>
            <person name="Sebastian A."/>
            <person name="Kramer M."/>
            <person name="Spiegel L."/>
            <person name="Nascimento L."/>
            <person name="Zutavern T."/>
            <person name="Miller B."/>
            <person name="Ambroise C."/>
            <person name="Muller S."/>
            <person name="Spooner W."/>
            <person name="Narechania A."/>
            <person name="Ren L."/>
            <person name="Wei S."/>
            <person name="Kumari S."/>
            <person name="Faga B."/>
            <person name="Levy M.J."/>
            <person name="McMahan L."/>
            <person name="Van Buren P."/>
            <person name="Vaughn M.W."/>
            <person name="Ying K."/>
            <person name="Yeh C.-T."/>
            <person name="Emrich S.J."/>
            <person name="Jia Y."/>
            <person name="Kalyanaraman A."/>
            <person name="Hsia A.-P."/>
            <person name="Barbazuk W.B."/>
            <person name="Baucom R.S."/>
            <person name="Brutnell T.P."/>
            <person name="Carpita N.C."/>
            <person name="Chaparro C."/>
            <person name="Chia J.-M."/>
            <person name="Deragon J.-M."/>
            <person name="Estill J.C."/>
            <person name="Fu Y."/>
            <person name="Jeddeloh J.A."/>
            <person name="Han Y."/>
            <person name="Lee H."/>
            <person name="Li P."/>
            <person name="Lisch D.R."/>
            <person name="Liu S."/>
            <person name="Liu Z."/>
            <person name="Nagel D.H."/>
            <person name="McCann M.C."/>
            <person name="SanMiguel P."/>
            <person name="Myers A.M."/>
            <person name="Nettleton D."/>
            <person name="Nguyen J."/>
            <person name="Penning B.W."/>
            <person name="Ponnala L."/>
            <person name="Schneider K.L."/>
            <person name="Schwartz D.C."/>
            <person name="Sharma A."/>
            <person name="Soderlund C."/>
            <person name="Springer N.M."/>
            <person name="Sun Q."/>
            <person name="Wang H."/>
            <person name="Waterman M."/>
            <person name="Westerman R."/>
            <person name="Wolfgruber T.K."/>
            <person name="Yang L."/>
            <person name="Yu Y."/>
            <person name="Zhang L."/>
            <person name="Zhou S."/>
            <person name="Zhu Q."/>
            <person name="Bennetzen J.L."/>
            <person name="Dawe R.K."/>
            <person name="Jiang J."/>
            <person name="Jiang N."/>
            <person name="Presting G.G."/>
            <person name="Wessler S.R."/>
            <person name="Aluru S."/>
            <person name="Martienssen R.A."/>
            <person name="Clifton S.W."/>
            <person name="McCombie W.R."/>
            <person name="Wing R.A."/>
            <person name="Wilson R.K."/>
        </authorList>
    </citation>
    <scope>NUCLEOTIDE SEQUENCE [LARGE SCALE GENOMIC DNA]</scope>
    <source>
        <strain evidence="5">cv. B73</strain>
    </source>
</reference>
<evidence type="ECO:0000313" key="5">
    <source>
        <dbReference type="Proteomes" id="UP000007305"/>
    </source>
</evidence>
<dbReference type="Gramene" id="Zm00001eb273550_T001">
    <property type="protein sequence ID" value="Zm00001eb273550_P001"/>
    <property type="gene ID" value="Zm00001eb273550"/>
</dbReference>
<name>C0PP94_MAIZE</name>
<reference evidence="3" key="1">
    <citation type="journal article" date="2009" name="PLoS Genet.">
        <title>Sequencing, mapping, and analysis of 27,455 maize full-length cDNAs.</title>
        <authorList>
            <person name="Soderlund C."/>
            <person name="Descour A."/>
            <person name="Kudrna D."/>
            <person name="Bomhoff M."/>
            <person name="Boyd L."/>
            <person name="Currie J."/>
            <person name="Angelova A."/>
            <person name="Collura K."/>
            <person name="Wissotski M."/>
            <person name="Ashley E."/>
            <person name="Morrow D."/>
            <person name="Fernandes J."/>
            <person name="Walbot V."/>
            <person name="Yu Y."/>
        </authorList>
    </citation>
    <scope>NUCLEOTIDE SEQUENCE</scope>
    <source>
        <strain evidence="3">B73</strain>
    </source>
</reference>